<dbReference type="InterPro" id="IPR052372">
    <property type="entry name" value="YpjD/HemX"/>
</dbReference>
<dbReference type="GO" id="GO:0005886">
    <property type="term" value="C:plasma membrane"/>
    <property type="evidence" value="ECO:0007669"/>
    <property type="project" value="TreeGrafter"/>
</dbReference>
<organism evidence="3 4">
    <name type="scientific">Paenibacillus zeisoli</name>
    <dbReference type="NCBI Taxonomy" id="2496267"/>
    <lineage>
        <taxon>Bacteria</taxon>
        <taxon>Bacillati</taxon>
        <taxon>Bacillota</taxon>
        <taxon>Bacilli</taxon>
        <taxon>Bacillales</taxon>
        <taxon>Paenibacillaceae</taxon>
        <taxon>Paenibacillus</taxon>
    </lineage>
</organism>
<keyword evidence="4" id="KW-1185">Reference proteome</keyword>
<name>A0A433X127_9BACL</name>
<feature type="transmembrane region" description="Helical" evidence="1">
    <location>
        <begin position="98"/>
        <end position="122"/>
    </location>
</feature>
<evidence type="ECO:0000313" key="3">
    <source>
        <dbReference type="EMBL" id="RUT27788.1"/>
    </source>
</evidence>
<feature type="transmembrane region" description="Helical" evidence="1">
    <location>
        <begin position="184"/>
        <end position="199"/>
    </location>
</feature>
<evidence type="ECO:0000256" key="1">
    <source>
        <dbReference type="SAM" id="Phobius"/>
    </source>
</evidence>
<dbReference type="GO" id="GO:0020037">
    <property type="term" value="F:heme binding"/>
    <property type="evidence" value="ECO:0007669"/>
    <property type="project" value="InterPro"/>
</dbReference>
<reference evidence="3 4" key="1">
    <citation type="submission" date="2018-12" db="EMBL/GenBank/DDBJ databases">
        <authorList>
            <person name="Sun L."/>
            <person name="Chen Z."/>
        </authorList>
    </citation>
    <scope>NUCLEOTIDE SEQUENCE [LARGE SCALE GENOMIC DNA]</scope>
    <source>
        <strain evidence="3 4">3-5-3</strain>
    </source>
</reference>
<dbReference type="PANTHER" id="PTHR38034:SF1">
    <property type="entry name" value="INNER MEMBRANE PROTEIN YPJD"/>
    <property type="match status" value="1"/>
</dbReference>
<protein>
    <submittedName>
        <fullName evidence="3">ABC transporter permease</fullName>
    </submittedName>
</protein>
<keyword evidence="1" id="KW-0472">Membrane</keyword>
<dbReference type="EMBL" id="RZNX01000015">
    <property type="protein sequence ID" value="RUT27788.1"/>
    <property type="molecule type" value="Genomic_DNA"/>
</dbReference>
<feature type="transmembrane region" description="Helical" evidence="1">
    <location>
        <begin position="34"/>
        <end position="52"/>
    </location>
</feature>
<keyword evidence="1" id="KW-0812">Transmembrane</keyword>
<proteinExistence type="predicted"/>
<dbReference type="PANTHER" id="PTHR38034">
    <property type="entry name" value="INNER MEMBRANE PROTEIN YPJD"/>
    <property type="match status" value="1"/>
</dbReference>
<feature type="domain" description="Cytochrome c assembly protein" evidence="2">
    <location>
        <begin position="33"/>
        <end position="234"/>
    </location>
</feature>
<dbReference type="RefSeq" id="WP_127200994.1">
    <property type="nucleotide sequence ID" value="NZ_RZNX01000015.1"/>
</dbReference>
<evidence type="ECO:0000313" key="4">
    <source>
        <dbReference type="Proteomes" id="UP000272464"/>
    </source>
</evidence>
<gene>
    <name evidence="3" type="ORF">EJP77_19805</name>
</gene>
<feature type="transmembrane region" description="Helical" evidence="1">
    <location>
        <begin position="211"/>
        <end position="228"/>
    </location>
</feature>
<dbReference type="Pfam" id="PF01578">
    <property type="entry name" value="Cytochrom_C_asm"/>
    <property type="match status" value="1"/>
</dbReference>
<dbReference type="Proteomes" id="UP000272464">
    <property type="component" value="Unassembled WGS sequence"/>
</dbReference>
<evidence type="ECO:0000259" key="2">
    <source>
        <dbReference type="Pfam" id="PF01578"/>
    </source>
</evidence>
<dbReference type="InterPro" id="IPR002541">
    <property type="entry name" value="Cyt_c_assembly"/>
</dbReference>
<dbReference type="GO" id="GO:0017004">
    <property type="term" value="P:cytochrome complex assembly"/>
    <property type="evidence" value="ECO:0007669"/>
    <property type="project" value="InterPro"/>
</dbReference>
<feature type="transmembrane region" description="Helical" evidence="1">
    <location>
        <begin position="154"/>
        <end position="172"/>
    </location>
</feature>
<dbReference type="AlphaFoldDB" id="A0A433X127"/>
<sequence>MGAGLLACVFALQLTGFSMRLWQNGTDALLSNYNYVYLVCLSLVTAAFVLTFRQKTEFTVLLISLIGFVLTVLNRLSYRSVDYSFHHSQTFKGLISLHIALAGISYAALTLSAVFAVMYLFLHRKLKRKTWNDTVRRLPSLEALENYINISMRWGTSLLAVSLIVGVSTVAAENRWDLLVDKKMFFTFIALVVYILYFAGRKMKKYSGRVLAEWAIVGYVVTIANYLLNSWSAFHHWAGK</sequence>
<dbReference type="OrthoDB" id="2417400at2"/>
<feature type="transmembrane region" description="Helical" evidence="1">
    <location>
        <begin position="59"/>
        <end position="78"/>
    </location>
</feature>
<keyword evidence="1" id="KW-1133">Transmembrane helix</keyword>
<comment type="caution">
    <text evidence="3">The sequence shown here is derived from an EMBL/GenBank/DDBJ whole genome shotgun (WGS) entry which is preliminary data.</text>
</comment>
<accession>A0A433X127</accession>